<organism evidence="4">
    <name type="scientific">Rodentolepis nana</name>
    <name type="common">Dwarf tapeworm</name>
    <name type="synonym">Hymenolepis nana</name>
    <dbReference type="NCBI Taxonomy" id="102285"/>
    <lineage>
        <taxon>Eukaryota</taxon>
        <taxon>Metazoa</taxon>
        <taxon>Spiralia</taxon>
        <taxon>Lophotrochozoa</taxon>
        <taxon>Platyhelminthes</taxon>
        <taxon>Cestoda</taxon>
        <taxon>Eucestoda</taxon>
        <taxon>Cyclophyllidea</taxon>
        <taxon>Hymenolepididae</taxon>
        <taxon>Rodentolepis</taxon>
    </lineage>
</organism>
<dbReference type="OrthoDB" id="6306482at2759"/>
<evidence type="ECO:0000313" key="3">
    <source>
        <dbReference type="Proteomes" id="UP000278807"/>
    </source>
</evidence>
<keyword evidence="1" id="KW-0472">Membrane</keyword>
<feature type="transmembrane region" description="Helical" evidence="1">
    <location>
        <begin position="83"/>
        <end position="100"/>
    </location>
</feature>
<protein>
    <submittedName>
        <fullName evidence="4">Transmembrane protein</fullName>
    </submittedName>
</protein>
<keyword evidence="1" id="KW-1133">Transmembrane helix</keyword>
<dbReference type="Proteomes" id="UP000278807">
    <property type="component" value="Unassembled WGS sequence"/>
</dbReference>
<gene>
    <name evidence="2" type="ORF">HNAJ_LOCUS6637</name>
</gene>
<feature type="transmembrane region" description="Helical" evidence="1">
    <location>
        <begin position="112"/>
        <end position="134"/>
    </location>
</feature>
<name>A0A0R3THV1_RODNA</name>
<reference evidence="4" key="1">
    <citation type="submission" date="2017-02" db="UniProtKB">
        <authorList>
            <consortium name="WormBaseParasite"/>
        </authorList>
    </citation>
    <scope>IDENTIFICATION</scope>
</reference>
<accession>A0A0R3THV1</accession>
<evidence type="ECO:0000313" key="2">
    <source>
        <dbReference type="EMBL" id="VDO02497.1"/>
    </source>
</evidence>
<feature type="transmembrane region" description="Helical" evidence="1">
    <location>
        <begin position="12"/>
        <end position="34"/>
    </location>
</feature>
<reference evidence="2 3" key="2">
    <citation type="submission" date="2018-11" db="EMBL/GenBank/DDBJ databases">
        <authorList>
            <consortium name="Pathogen Informatics"/>
        </authorList>
    </citation>
    <scope>NUCLEOTIDE SEQUENCE [LARGE SCALE GENOMIC DNA]</scope>
</reference>
<dbReference type="EMBL" id="UZAE01007694">
    <property type="protein sequence ID" value="VDO02497.1"/>
    <property type="molecule type" value="Genomic_DNA"/>
</dbReference>
<evidence type="ECO:0000313" key="4">
    <source>
        <dbReference type="WBParaSite" id="HNAJ_0000664201-mRNA-1"/>
    </source>
</evidence>
<evidence type="ECO:0000256" key="1">
    <source>
        <dbReference type="SAM" id="Phobius"/>
    </source>
</evidence>
<sequence length="144" mass="16353">MVLFYGETPVLFIVFLLNLFAIPSNGWICTWLYSEFCLEVYESSPIIVLTLLFLATVFSLLATILQILCILKLTYRYLLPSRILSLCAALCGMASLFYYYAEFLIPVWSQKIALHVAGMISALSIYQIANFIYVKVANGRLPKE</sequence>
<dbReference type="WBParaSite" id="HNAJ_0000664201-mRNA-1">
    <property type="protein sequence ID" value="HNAJ_0000664201-mRNA-1"/>
    <property type="gene ID" value="HNAJ_0000664201"/>
</dbReference>
<dbReference type="AlphaFoldDB" id="A0A0R3THV1"/>
<keyword evidence="1" id="KW-0812">Transmembrane</keyword>
<keyword evidence="3" id="KW-1185">Reference proteome</keyword>
<proteinExistence type="predicted"/>
<feature type="transmembrane region" description="Helical" evidence="1">
    <location>
        <begin position="46"/>
        <end position="71"/>
    </location>
</feature>